<dbReference type="EC" id="2.5.1.18" evidence="1"/>
<evidence type="ECO:0000256" key="4">
    <source>
        <dbReference type="RuleBase" id="RU003494"/>
    </source>
</evidence>
<dbReference type="EMBL" id="JACEIK010002000">
    <property type="protein sequence ID" value="MCD7473622.1"/>
    <property type="molecule type" value="Genomic_DNA"/>
</dbReference>
<dbReference type="SFLD" id="SFLDS00019">
    <property type="entry name" value="Glutathione_Transferase_(cytos"/>
    <property type="match status" value="1"/>
</dbReference>
<keyword evidence="2" id="KW-0808">Transferase</keyword>
<dbReference type="PROSITE" id="PS50404">
    <property type="entry name" value="GST_NTER"/>
    <property type="match status" value="1"/>
</dbReference>
<evidence type="ECO:0000259" key="6">
    <source>
        <dbReference type="PROSITE" id="PS50405"/>
    </source>
</evidence>
<comment type="caution">
    <text evidence="7">The sequence shown here is derived from an EMBL/GenBank/DDBJ whole genome shotgun (WGS) entry which is preliminary data.</text>
</comment>
<feature type="domain" description="GST C-terminal" evidence="6">
    <location>
        <begin position="89"/>
        <end position="214"/>
    </location>
</feature>
<evidence type="ECO:0000259" key="5">
    <source>
        <dbReference type="PROSITE" id="PS50404"/>
    </source>
</evidence>
<dbReference type="InterPro" id="IPR004045">
    <property type="entry name" value="Glutathione_S-Trfase_N"/>
</dbReference>
<dbReference type="Pfam" id="PF02798">
    <property type="entry name" value="GST_N"/>
    <property type="match status" value="1"/>
</dbReference>
<dbReference type="CDD" id="cd03058">
    <property type="entry name" value="GST_N_Tau"/>
    <property type="match status" value="1"/>
</dbReference>
<accession>A0ABS8TPW8</accession>
<dbReference type="SUPFAM" id="SSF47616">
    <property type="entry name" value="GST C-terminal domain-like"/>
    <property type="match status" value="1"/>
</dbReference>
<evidence type="ECO:0000256" key="1">
    <source>
        <dbReference type="ARBA" id="ARBA00012452"/>
    </source>
</evidence>
<dbReference type="PROSITE" id="PS50405">
    <property type="entry name" value="GST_CTER"/>
    <property type="match status" value="1"/>
</dbReference>
<name>A0ABS8TPW8_DATST</name>
<comment type="similarity">
    <text evidence="4">Belongs to the GST superfamily.</text>
</comment>
<dbReference type="CDD" id="cd03185">
    <property type="entry name" value="GST_C_Tau"/>
    <property type="match status" value="1"/>
</dbReference>
<dbReference type="Proteomes" id="UP000823775">
    <property type="component" value="Unassembled WGS sequence"/>
</dbReference>
<dbReference type="PANTHER" id="PTHR11260:SF519">
    <property type="entry name" value="GLUTATHIONE TRANSFERASE"/>
    <property type="match status" value="1"/>
</dbReference>
<protein>
    <recommendedName>
        <fullName evidence="1">glutathione transferase</fullName>
        <ecNumber evidence="1">2.5.1.18</ecNumber>
    </recommendedName>
</protein>
<dbReference type="InterPro" id="IPR010987">
    <property type="entry name" value="Glutathione-S-Trfase_C-like"/>
</dbReference>
<dbReference type="SFLD" id="SFLDG01152">
    <property type="entry name" value="Main.3:_Omega-_and_Tau-like"/>
    <property type="match status" value="1"/>
</dbReference>
<dbReference type="InterPro" id="IPR045074">
    <property type="entry name" value="GST_C_Tau"/>
</dbReference>
<dbReference type="InterPro" id="IPR036249">
    <property type="entry name" value="Thioredoxin-like_sf"/>
</dbReference>
<dbReference type="InterPro" id="IPR040079">
    <property type="entry name" value="Glutathione_S-Trfase"/>
</dbReference>
<evidence type="ECO:0000313" key="8">
    <source>
        <dbReference type="Proteomes" id="UP000823775"/>
    </source>
</evidence>
<comment type="catalytic activity">
    <reaction evidence="3">
        <text>RX + glutathione = an S-substituted glutathione + a halide anion + H(+)</text>
        <dbReference type="Rhea" id="RHEA:16437"/>
        <dbReference type="ChEBI" id="CHEBI:15378"/>
        <dbReference type="ChEBI" id="CHEBI:16042"/>
        <dbReference type="ChEBI" id="CHEBI:17792"/>
        <dbReference type="ChEBI" id="CHEBI:57925"/>
        <dbReference type="ChEBI" id="CHEBI:90779"/>
        <dbReference type="EC" id="2.5.1.18"/>
    </reaction>
</comment>
<sequence>MAQEEVALLDYWPSPFGTMARIALAEKGINYIHNFEDLSNKSTLLLGMNPVHQKVPVLVHKGKPVCESDIIIQYIDEIWKNNFPLLPSEPYQRAKARFLVDFIKNKVHESSVKVWMEANEEQENGKKELIEWSKFLEGELGEKLYFGGDVFGFVDIALVPFYNWFIVFKTFANFNIIETECPKLVMWGERCFNRDSVSKSLPTSDQVYQAYLEFKRGWTHGA</sequence>
<dbReference type="Gene3D" id="3.40.30.10">
    <property type="entry name" value="Glutaredoxin"/>
    <property type="match status" value="1"/>
</dbReference>
<dbReference type="PANTHER" id="PTHR11260">
    <property type="entry name" value="GLUTATHIONE S-TRANSFERASE, GST, SUPERFAMILY, GST DOMAIN CONTAINING"/>
    <property type="match status" value="1"/>
</dbReference>
<dbReference type="SUPFAM" id="SSF52833">
    <property type="entry name" value="Thioredoxin-like"/>
    <property type="match status" value="1"/>
</dbReference>
<organism evidence="7 8">
    <name type="scientific">Datura stramonium</name>
    <name type="common">Jimsonweed</name>
    <name type="synonym">Common thornapple</name>
    <dbReference type="NCBI Taxonomy" id="4076"/>
    <lineage>
        <taxon>Eukaryota</taxon>
        <taxon>Viridiplantae</taxon>
        <taxon>Streptophyta</taxon>
        <taxon>Embryophyta</taxon>
        <taxon>Tracheophyta</taxon>
        <taxon>Spermatophyta</taxon>
        <taxon>Magnoliopsida</taxon>
        <taxon>eudicotyledons</taxon>
        <taxon>Gunneridae</taxon>
        <taxon>Pentapetalae</taxon>
        <taxon>asterids</taxon>
        <taxon>lamiids</taxon>
        <taxon>Solanales</taxon>
        <taxon>Solanaceae</taxon>
        <taxon>Solanoideae</taxon>
        <taxon>Datureae</taxon>
        <taxon>Datura</taxon>
    </lineage>
</organism>
<gene>
    <name evidence="7" type="ORF">HAX54_015680</name>
</gene>
<dbReference type="Pfam" id="PF00043">
    <property type="entry name" value="GST_C"/>
    <property type="match status" value="1"/>
</dbReference>
<dbReference type="InterPro" id="IPR036282">
    <property type="entry name" value="Glutathione-S-Trfase_C_sf"/>
</dbReference>
<proteinExistence type="inferred from homology"/>
<keyword evidence="8" id="KW-1185">Reference proteome</keyword>
<evidence type="ECO:0000256" key="2">
    <source>
        <dbReference type="ARBA" id="ARBA00022679"/>
    </source>
</evidence>
<dbReference type="InterPro" id="IPR004046">
    <property type="entry name" value="GST_C"/>
</dbReference>
<dbReference type="SFLD" id="SFLDG00358">
    <property type="entry name" value="Main_(cytGST)"/>
    <property type="match status" value="1"/>
</dbReference>
<evidence type="ECO:0000313" key="7">
    <source>
        <dbReference type="EMBL" id="MCD7473622.1"/>
    </source>
</evidence>
<reference evidence="7 8" key="1">
    <citation type="journal article" date="2021" name="BMC Genomics">
        <title>Datura genome reveals duplications of psychoactive alkaloid biosynthetic genes and high mutation rate following tissue culture.</title>
        <authorList>
            <person name="Rajewski A."/>
            <person name="Carter-House D."/>
            <person name="Stajich J."/>
            <person name="Litt A."/>
        </authorList>
    </citation>
    <scope>NUCLEOTIDE SEQUENCE [LARGE SCALE GENOMIC DNA]</scope>
    <source>
        <strain evidence="7">AR-01</strain>
    </source>
</reference>
<dbReference type="Gene3D" id="1.20.1050.10">
    <property type="match status" value="1"/>
</dbReference>
<feature type="domain" description="GST N-terminal" evidence="5">
    <location>
        <begin position="4"/>
        <end position="83"/>
    </location>
</feature>
<evidence type="ECO:0000256" key="3">
    <source>
        <dbReference type="ARBA" id="ARBA00047960"/>
    </source>
</evidence>
<dbReference type="InterPro" id="IPR045073">
    <property type="entry name" value="Omega/Tau-like"/>
</dbReference>